<dbReference type="AlphaFoldDB" id="A0A409YT19"/>
<comment type="caution">
    <text evidence="2">The sequence shown here is derived from an EMBL/GenBank/DDBJ whole genome shotgun (WGS) entry which is preliminary data.</text>
</comment>
<evidence type="ECO:0000313" key="3">
    <source>
        <dbReference type="Proteomes" id="UP000284842"/>
    </source>
</evidence>
<keyword evidence="3" id="KW-1185">Reference proteome</keyword>
<evidence type="ECO:0000313" key="2">
    <source>
        <dbReference type="EMBL" id="PPR06119.1"/>
    </source>
</evidence>
<proteinExistence type="predicted"/>
<name>A0A409YT19_9AGAR</name>
<sequence length="529" mass="58103">MSTSTSIDSTTSLATAVLTYNPLPIPVAVTEVMKTLSPFINSDNGLDGDINQSIKDIRERFVQAVRHMCLMVKHTTLSLTMLTSTLEIANTEPHPLSIANVLRLVAESFLAGNACATDAHEQYTILRTDVESQFDLLEQKFGEECIIDVSGSSNTMKSTLKDFRGTIVLHLKESEKVSLTTVDILTGINKLFRTFLEDDSFSLKDPLTKVPLFSLNMFPTWKGLRDRFNIFQSKLIGPMVTFKMGYVLDAFESTHEQDEDRKARMEKLPAVQIKLQGVDPILDAAGPSPQLPRPLELISAVIPKTSGACVIAFEQSDKSPQVSGTTGIRVVISIPVPQRGSGLTRVRINAIAEVQSSSPDSSTCVLDNKSTTVTQIVQDPIFAPTNCRPIFSTRQPSKSTLQWSLSRSLLRRLRWKSAPLLPTKLALSFDIEHNTRVNLQLNVVFTFHRGIFRTRSSHIVSTQVPVDTTSPASNPMATPPTNNTNTSVVVPTDTISECGSRSPGQISLVDKQSQDDSHLLSPEIGVIRA</sequence>
<dbReference type="OrthoDB" id="3112947at2759"/>
<dbReference type="Proteomes" id="UP000284842">
    <property type="component" value="Unassembled WGS sequence"/>
</dbReference>
<protein>
    <submittedName>
        <fullName evidence="2">Uncharacterized protein</fullName>
    </submittedName>
</protein>
<organism evidence="2 3">
    <name type="scientific">Panaeolus cyanescens</name>
    <dbReference type="NCBI Taxonomy" id="181874"/>
    <lineage>
        <taxon>Eukaryota</taxon>
        <taxon>Fungi</taxon>
        <taxon>Dikarya</taxon>
        <taxon>Basidiomycota</taxon>
        <taxon>Agaricomycotina</taxon>
        <taxon>Agaricomycetes</taxon>
        <taxon>Agaricomycetidae</taxon>
        <taxon>Agaricales</taxon>
        <taxon>Agaricineae</taxon>
        <taxon>Galeropsidaceae</taxon>
        <taxon>Panaeolus</taxon>
    </lineage>
</organism>
<dbReference type="EMBL" id="NHTK01000704">
    <property type="protein sequence ID" value="PPR06119.1"/>
    <property type="molecule type" value="Genomic_DNA"/>
</dbReference>
<dbReference type="InParanoid" id="A0A409YT19"/>
<reference evidence="2 3" key="1">
    <citation type="journal article" date="2018" name="Evol. Lett.">
        <title>Horizontal gene cluster transfer increased hallucinogenic mushroom diversity.</title>
        <authorList>
            <person name="Reynolds H.T."/>
            <person name="Vijayakumar V."/>
            <person name="Gluck-Thaler E."/>
            <person name="Korotkin H.B."/>
            <person name="Matheny P.B."/>
            <person name="Slot J.C."/>
        </authorList>
    </citation>
    <scope>NUCLEOTIDE SEQUENCE [LARGE SCALE GENOMIC DNA]</scope>
    <source>
        <strain evidence="2 3">2629</strain>
    </source>
</reference>
<accession>A0A409YT19</accession>
<feature type="region of interest" description="Disordered" evidence="1">
    <location>
        <begin position="463"/>
        <end position="488"/>
    </location>
</feature>
<feature type="compositionally biased region" description="Low complexity" evidence="1">
    <location>
        <begin position="468"/>
        <end position="488"/>
    </location>
</feature>
<gene>
    <name evidence="2" type="ORF">CVT24_004207</name>
</gene>
<evidence type="ECO:0000256" key="1">
    <source>
        <dbReference type="SAM" id="MobiDB-lite"/>
    </source>
</evidence>